<keyword evidence="3" id="KW-0233">DNA recombination</keyword>
<sequence length="296" mass="33942">MQEKLNEFLDGLKHERGLSVNTLVAYRRDLAQYINFLNDEAGCHLWSQVTEVDVMKYLYWLKDKGSAPATLARKAAAVRGFHRFLLRNHQTDRDPSYAMEVPKVEQKLPQILSVSAVETLLGAPDEETESGCRDRAMLELLYATGMRVSELVLLDLDDLNLSMGFVRCSTGKGSERVIPLGRQARQTMKTYITEVRKRVNGFQDEQALFLNRQGRRITRQGFWKLLKQYARQTGIGESLSPETLRHSLEAHMLENGADPESVEELMGRMDKLASQRYPRPAKQRLKDVYARFHPRA</sequence>
<dbReference type="PANTHER" id="PTHR30349:SF81">
    <property type="entry name" value="TYROSINE RECOMBINASE XERC"/>
    <property type="match status" value="1"/>
</dbReference>
<gene>
    <name evidence="7" type="primary">xerD</name>
    <name evidence="7" type="ORF">GCM10007968_08470</name>
</gene>
<dbReference type="NCBIfam" id="NF001399">
    <property type="entry name" value="PRK00283.1"/>
    <property type="match status" value="1"/>
</dbReference>
<evidence type="ECO:0000259" key="5">
    <source>
        <dbReference type="PROSITE" id="PS51898"/>
    </source>
</evidence>
<feature type="domain" description="Core-binding (CB)" evidence="6">
    <location>
        <begin position="1"/>
        <end position="86"/>
    </location>
</feature>
<dbReference type="InterPro" id="IPR002104">
    <property type="entry name" value="Integrase_catalytic"/>
</dbReference>
<evidence type="ECO:0000259" key="6">
    <source>
        <dbReference type="PROSITE" id="PS51900"/>
    </source>
</evidence>
<dbReference type="EMBL" id="BMOK01000003">
    <property type="protein sequence ID" value="GGL46677.1"/>
    <property type="molecule type" value="Genomic_DNA"/>
</dbReference>
<protein>
    <submittedName>
        <fullName evidence="7">Tyrosine recombinase XerD</fullName>
    </submittedName>
</protein>
<dbReference type="InterPro" id="IPR004107">
    <property type="entry name" value="Integrase_SAM-like_N"/>
</dbReference>
<dbReference type="SUPFAM" id="SSF56349">
    <property type="entry name" value="DNA breaking-rejoining enzymes"/>
    <property type="match status" value="1"/>
</dbReference>
<dbReference type="Gene3D" id="1.10.150.130">
    <property type="match status" value="1"/>
</dbReference>
<dbReference type="InterPro" id="IPR010998">
    <property type="entry name" value="Integrase_recombinase_N"/>
</dbReference>
<dbReference type="Pfam" id="PF02899">
    <property type="entry name" value="Phage_int_SAM_1"/>
    <property type="match status" value="1"/>
</dbReference>
<evidence type="ECO:0000256" key="3">
    <source>
        <dbReference type="ARBA" id="ARBA00023172"/>
    </source>
</evidence>
<accession>A0A917RZI7</accession>
<feature type="domain" description="Tyr recombinase" evidence="5">
    <location>
        <begin position="107"/>
        <end position="290"/>
    </location>
</feature>
<dbReference type="InterPro" id="IPR013762">
    <property type="entry name" value="Integrase-like_cat_sf"/>
</dbReference>
<evidence type="ECO:0000256" key="1">
    <source>
        <dbReference type="ARBA" id="ARBA00022908"/>
    </source>
</evidence>
<dbReference type="Pfam" id="PF00589">
    <property type="entry name" value="Phage_integrase"/>
    <property type="match status" value="1"/>
</dbReference>
<dbReference type="InterPro" id="IPR044068">
    <property type="entry name" value="CB"/>
</dbReference>
<dbReference type="AlphaFoldDB" id="A0A917RZI7"/>
<dbReference type="GO" id="GO:0006310">
    <property type="term" value="P:DNA recombination"/>
    <property type="evidence" value="ECO:0007669"/>
    <property type="project" value="UniProtKB-KW"/>
</dbReference>
<reference evidence="7" key="2">
    <citation type="submission" date="2020-09" db="EMBL/GenBank/DDBJ databases">
        <authorList>
            <person name="Sun Q."/>
            <person name="Ohkuma M."/>
        </authorList>
    </citation>
    <scope>NUCLEOTIDE SEQUENCE</scope>
    <source>
        <strain evidence="7">JCM 15325</strain>
    </source>
</reference>
<dbReference type="GO" id="GO:0003677">
    <property type="term" value="F:DNA binding"/>
    <property type="evidence" value="ECO:0007669"/>
    <property type="project" value="UniProtKB-UniRule"/>
</dbReference>
<evidence type="ECO:0000256" key="4">
    <source>
        <dbReference type="PROSITE-ProRule" id="PRU01248"/>
    </source>
</evidence>
<dbReference type="RefSeq" id="WP_188801850.1">
    <property type="nucleotide sequence ID" value="NZ_BMOK01000003.1"/>
</dbReference>
<dbReference type="InterPro" id="IPR011010">
    <property type="entry name" value="DNA_brk_join_enz"/>
</dbReference>
<keyword evidence="8" id="KW-1185">Reference proteome</keyword>
<evidence type="ECO:0000256" key="2">
    <source>
        <dbReference type="ARBA" id="ARBA00023125"/>
    </source>
</evidence>
<keyword evidence="2 4" id="KW-0238">DNA-binding</keyword>
<evidence type="ECO:0000313" key="8">
    <source>
        <dbReference type="Proteomes" id="UP000654670"/>
    </source>
</evidence>
<dbReference type="PROSITE" id="PS51900">
    <property type="entry name" value="CB"/>
    <property type="match status" value="1"/>
</dbReference>
<comment type="caution">
    <text evidence="7">The sequence shown here is derived from an EMBL/GenBank/DDBJ whole genome shotgun (WGS) entry which is preliminary data.</text>
</comment>
<name>A0A917RZI7_9BACL</name>
<dbReference type="PROSITE" id="PS51898">
    <property type="entry name" value="TYR_RECOMBINASE"/>
    <property type="match status" value="1"/>
</dbReference>
<organism evidence="7 8">
    <name type="scientific">Sporolactobacillus putidus</name>
    <dbReference type="NCBI Taxonomy" id="492735"/>
    <lineage>
        <taxon>Bacteria</taxon>
        <taxon>Bacillati</taxon>
        <taxon>Bacillota</taxon>
        <taxon>Bacilli</taxon>
        <taxon>Bacillales</taxon>
        <taxon>Sporolactobacillaceae</taxon>
        <taxon>Sporolactobacillus</taxon>
    </lineage>
</organism>
<evidence type="ECO:0000313" key="7">
    <source>
        <dbReference type="EMBL" id="GGL46677.1"/>
    </source>
</evidence>
<dbReference type="InterPro" id="IPR050090">
    <property type="entry name" value="Tyrosine_recombinase_XerCD"/>
</dbReference>
<keyword evidence="1" id="KW-0229">DNA integration</keyword>
<reference evidence="7" key="1">
    <citation type="journal article" date="2014" name="Int. J. Syst. Evol. Microbiol.">
        <title>Complete genome sequence of Corynebacterium casei LMG S-19264T (=DSM 44701T), isolated from a smear-ripened cheese.</title>
        <authorList>
            <consortium name="US DOE Joint Genome Institute (JGI-PGF)"/>
            <person name="Walter F."/>
            <person name="Albersmeier A."/>
            <person name="Kalinowski J."/>
            <person name="Ruckert C."/>
        </authorList>
    </citation>
    <scope>NUCLEOTIDE SEQUENCE</scope>
    <source>
        <strain evidence="7">JCM 15325</strain>
    </source>
</reference>
<proteinExistence type="predicted"/>
<dbReference type="PANTHER" id="PTHR30349">
    <property type="entry name" value="PHAGE INTEGRASE-RELATED"/>
    <property type="match status" value="1"/>
</dbReference>
<dbReference type="Proteomes" id="UP000654670">
    <property type="component" value="Unassembled WGS sequence"/>
</dbReference>
<dbReference type="Gene3D" id="1.10.443.10">
    <property type="entry name" value="Intergrase catalytic core"/>
    <property type="match status" value="1"/>
</dbReference>
<dbReference type="GO" id="GO:0015074">
    <property type="term" value="P:DNA integration"/>
    <property type="evidence" value="ECO:0007669"/>
    <property type="project" value="UniProtKB-KW"/>
</dbReference>